<evidence type="ECO:0000313" key="3">
    <source>
        <dbReference type="Proteomes" id="UP001296104"/>
    </source>
</evidence>
<comment type="caution">
    <text evidence="2">The sequence shown here is derived from an EMBL/GenBank/DDBJ whole genome shotgun (WGS) entry which is preliminary data.</text>
</comment>
<evidence type="ECO:0000313" key="2">
    <source>
        <dbReference type="EMBL" id="CAK4034406.1"/>
    </source>
</evidence>
<accession>A0AAI8Z8M9</accession>
<feature type="compositionally biased region" description="Acidic residues" evidence="1">
    <location>
        <begin position="109"/>
        <end position="119"/>
    </location>
</feature>
<reference evidence="2" key="1">
    <citation type="submission" date="2023-11" db="EMBL/GenBank/DDBJ databases">
        <authorList>
            <person name="Alioto T."/>
            <person name="Alioto T."/>
            <person name="Gomez Garrido J."/>
        </authorList>
    </citation>
    <scope>NUCLEOTIDE SEQUENCE</scope>
</reference>
<feature type="compositionally biased region" description="Acidic residues" evidence="1">
    <location>
        <begin position="384"/>
        <end position="398"/>
    </location>
</feature>
<keyword evidence="3" id="KW-1185">Reference proteome</keyword>
<dbReference type="EMBL" id="CAVMBE010000116">
    <property type="protein sequence ID" value="CAK4034406.1"/>
    <property type="molecule type" value="Genomic_DNA"/>
</dbReference>
<sequence length="592" mass="66513">MVGTRTSQPNVDLQNLGLVQHASKEVRMLNVDGTNVMLGEAPKAHMGRTYNWRGAVYLIAHNTPREWINAHPQRQRRKGKHESDDLGPLKRKRKSTGELDGRPPAQDADAADEVIEVTDAEGRERAKKRVRKSMPNMNVRSERRKSTNTTKPATTPKLSSTTKATASTPQRNRRQSEGERAQSSQTQSHTRDETPPLQQRDGGDSIARPEPEDDLDPPLDFEKDMAGVKEAREMAIRAGYEQHMLAEEEVLPREAQEPKNGTVGYQVLLLVVELAKTNRRIDRLGKIYEKMRNSGAYSGIMKKRKAKRIIRQSVEGRLTPPSEEGEAQGDEETSAANFPVDNGVDELSADFMDQVQQYSRQGELEEQDRNILELLKRQLQNTTEEQDEEAAEDEEQELSQDQGTQGFEAAHAEDREPPPVAEQGQEPEPDTATDSSGSYKRWGYESTTTPGALDSPNAQASASSHTTPSVQAEGQEQEDEDETSYGNRQTKSPQVQIISSKKRASAPTIPAHDRGGKRLRWSLGAEGFHYSNNGSKPKVPLEERLRDPERAEHMIFRGRMQGESHQARRRRIKREMNILKSMPVVDEAEARR</sequence>
<feature type="compositionally biased region" description="Polar residues" evidence="1">
    <location>
        <begin position="445"/>
        <end position="472"/>
    </location>
</feature>
<organism evidence="2 3">
    <name type="scientific">Lecanosticta acicola</name>
    <dbReference type="NCBI Taxonomy" id="111012"/>
    <lineage>
        <taxon>Eukaryota</taxon>
        <taxon>Fungi</taxon>
        <taxon>Dikarya</taxon>
        <taxon>Ascomycota</taxon>
        <taxon>Pezizomycotina</taxon>
        <taxon>Dothideomycetes</taxon>
        <taxon>Dothideomycetidae</taxon>
        <taxon>Mycosphaerellales</taxon>
        <taxon>Mycosphaerellaceae</taxon>
        <taxon>Lecanosticta</taxon>
    </lineage>
</organism>
<dbReference type="Proteomes" id="UP001296104">
    <property type="component" value="Unassembled WGS sequence"/>
</dbReference>
<protein>
    <submittedName>
        <fullName evidence="2">Uncharacterized protein</fullName>
    </submittedName>
</protein>
<gene>
    <name evidence="2" type="ORF">LECACI_7A009564</name>
</gene>
<feature type="compositionally biased region" description="Low complexity" evidence="1">
    <location>
        <begin position="149"/>
        <end position="169"/>
    </location>
</feature>
<name>A0AAI8Z8M9_9PEZI</name>
<proteinExistence type="predicted"/>
<feature type="compositionally biased region" description="Polar residues" evidence="1">
    <location>
        <begin position="484"/>
        <end position="499"/>
    </location>
</feature>
<dbReference type="AlphaFoldDB" id="A0AAI8Z8M9"/>
<feature type="compositionally biased region" description="Basic and acidic residues" evidence="1">
    <location>
        <begin position="367"/>
        <end position="376"/>
    </location>
</feature>
<feature type="region of interest" description="Disordered" evidence="1">
    <location>
        <begin position="312"/>
        <end position="547"/>
    </location>
</feature>
<feature type="compositionally biased region" description="Acidic residues" evidence="1">
    <location>
        <begin position="323"/>
        <end position="333"/>
    </location>
</feature>
<feature type="compositionally biased region" description="Basic and acidic residues" evidence="1">
    <location>
        <begin position="201"/>
        <end position="210"/>
    </location>
</feature>
<evidence type="ECO:0000256" key="1">
    <source>
        <dbReference type="SAM" id="MobiDB-lite"/>
    </source>
</evidence>
<feature type="region of interest" description="Disordered" evidence="1">
    <location>
        <begin position="68"/>
        <end position="227"/>
    </location>
</feature>